<dbReference type="Gene3D" id="3.30.1330.60">
    <property type="entry name" value="OmpA-like domain"/>
    <property type="match status" value="1"/>
</dbReference>
<accession>A0A4V3D7U6</accession>
<feature type="region of interest" description="Disordered" evidence="5">
    <location>
        <begin position="31"/>
        <end position="57"/>
    </location>
</feature>
<dbReference type="SUPFAM" id="SSF103088">
    <property type="entry name" value="OmpA-like"/>
    <property type="match status" value="1"/>
</dbReference>
<evidence type="ECO:0000256" key="6">
    <source>
        <dbReference type="SAM" id="SignalP"/>
    </source>
</evidence>
<dbReference type="Pfam" id="PF00691">
    <property type="entry name" value="OmpA"/>
    <property type="match status" value="1"/>
</dbReference>
<sequence>MDRPPPASGFLRVARLCLPIALGTTLLSSCVSAPSDPSAPSPSEDTAGNGSEAPSDGKQAIATSLYSASAEGSNLRFDIFSLERHSDEMVVLSMAVTNDGTENAQVMHSLTELGGQASSPDGVSLIDTANQKRYMPLKLTDGKTCHCSSWAGSESLPPGGTIETWVAFPAPPSGTDQVVVTTPVTPDFLDIPITEAVTVNNDIANAPVGEPRILDIRAFEDDIDSGSSRSDSGDEAQVLLSSDVLFELNQSELTSEADGALEAVAEEINASSATIVQIDGYTDNSGNDAINIPLSNDRAIAVKQRLEELITREGVSFEVAGHGSSNPIGDNTTEEGREKNRRVTITFAK</sequence>
<organism evidence="8 9">
    <name type="scientific">Actinorugispora endophytica</name>
    <dbReference type="NCBI Taxonomy" id="1605990"/>
    <lineage>
        <taxon>Bacteria</taxon>
        <taxon>Bacillati</taxon>
        <taxon>Actinomycetota</taxon>
        <taxon>Actinomycetes</taxon>
        <taxon>Streptosporangiales</taxon>
        <taxon>Nocardiopsidaceae</taxon>
        <taxon>Actinorugispora</taxon>
    </lineage>
</organism>
<evidence type="ECO:0000256" key="1">
    <source>
        <dbReference type="ARBA" id="ARBA00004442"/>
    </source>
</evidence>
<dbReference type="PANTHER" id="PTHR30329:SF21">
    <property type="entry name" value="LIPOPROTEIN YIAD-RELATED"/>
    <property type="match status" value="1"/>
</dbReference>
<comment type="caution">
    <text evidence="8">The sequence shown here is derived from an EMBL/GenBank/DDBJ whole genome shotgun (WGS) entry which is preliminary data.</text>
</comment>
<evidence type="ECO:0000256" key="4">
    <source>
        <dbReference type="PROSITE-ProRule" id="PRU00473"/>
    </source>
</evidence>
<evidence type="ECO:0000256" key="3">
    <source>
        <dbReference type="ARBA" id="ARBA00023237"/>
    </source>
</evidence>
<dbReference type="AlphaFoldDB" id="A0A4V3D7U6"/>
<dbReference type="PROSITE" id="PS51257">
    <property type="entry name" value="PROKAR_LIPOPROTEIN"/>
    <property type="match status" value="1"/>
</dbReference>
<evidence type="ECO:0000259" key="7">
    <source>
        <dbReference type="PROSITE" id="PS51123"/>
    </source>
</evidence>
<dbReference type="InterPro" id="IPR036737">
    <property type="entry name" value="OmpA-like_sf"/>
</dbReference>
<dbReference type="InterPro" id="IPR050330">
    <property type="entry name" value="Bact_OuterMem_StrucFunc"/>
</dbReference>
<keyword evidence="2 4" id="KW-0472">Membrane</keyword>
<dbReference type="PRINTS" id="PR01021">
    <property type="entry name" value="OMPADOMAIN"/>
</dbReference>
<keyword evidence="3" id="KW-0998">Cell outer membrane</keyword>
<dbReference type="EMBL" id="SNYN01000016">
    <property type="protein sequence ID" value="TDQ49247.1"/>
    <property type="molecule type" value="Genomic_DNA"/>
</dbReference>
<dbReference type="GO" id="GO:0009279">
    <property type="term" value="C:cell outer membrane"/>
    <property type="evidence" value="ECO:0007669"/>
    <property type="project" value="UniProtKB-SubCell"/>
</dbReference>
<keyword evidence="9" id="KW-1185">Reference proteome</keyword>
<proteinExistence type="predicted"/>
<feature type="chain" id="PRO_5020998077" evidence="6">
    <location>
        <begin position="34"/>
        <end position="349"/>
    </location>
</feature>
<evidence type="ECO:0000313" key="9">
    <source>
        <dbReference type="Proteomes" id="UP000295281"/>
    </source>
</evidence>
<evidence type="ECO:0000256" key="5">
    <source>
        <dbReference type="SAM" id="MobiDB-lite"/>
    </source>
</evidence>
<comment type="subcellular location">
    <subcellularLocation>
        <location evidence="1">Cell outer membrane</location>
    </subcellularLocation>
</comment>
<reference evidence="8 9" key="1">
    <citation type="submission" date="2019-03" db="EMBL/GenBank/DDBJ databases">
        <title>Genomic Encyclopedia of Type Strains, Phase IV (KMG-IV): sequencing the most valuable type-strain genomes for metagenomic binning, comparative biology and taxonomic classification.</title>
        <authorList>
            <person name="Goeker M."/>
        </authorList>
    </citation>
    <scope>NUCLEOTIDE SEQUENCE [LARGE SCALE GENOMIC DNA]</scope>
    <source>
        <strain evidence="8 9">DSM 46770</strain>
    </source>
</reference>
<dbReference type="PROSITE" id="PS51123">
    <property type="entry name" value="OMPA_2"/>
    <property type="match status" value="1"/>
</dbReference>
<evidence type="ECO:0000256" key="2">
    <source>
        <dbReference type="ARBA" id="ARBA00023136"/>
    </source>
</evidence>
<dbReference type="InterPro" id="IPR006664">
    <property type="entry name" value="OMP_bac"/>
</dbReference>
<dbReference type="PANTHER" id="PTHR30329">
    <property type="entry name" value="STATOR ELEMENT OF FLAGELLAR MOTOR COMPLEX"/>
    <property type="match status" value="1"/>
</dbReference>
<feature type="domain" description="OmpA-like" evidence="7">
    <location>
        <begin position="233"/>
        <end position="349"/>
    </location>
</feature>
<feature type="compositionally biased region" description="Low complexity" evidence="5">
    <location>
        <begin position="31"/>
        <end position="43"/>
    </location>
</feature>
<evidence type="ECO:0000313" key="8">
    <source>
        <dbReference type="EMBL" id="TDQ49247.1"/>
    </source>
</evidence>
<dbReference type="CDD" id="cd07185">
    <property type="entry name" value="OmpA_C-like"/>
    <property type="match status" value="1"/>
</dbReference>
<keyword evidence="6" id="KW-0732">Signal</keyword>
<name>A0A4V3D7U6_9ACTN</name>
<feature type="region of interest" description="Disordered" evidence="5">
    <location>
        <begin position="320"/>
        <end position="349"/>
    </location>
</feature>
<dbReference type="Proteomes" id="UP000295281">
    <property type="component" value="Unassembled WGS sequence"/>
</dbReference>
<protein>
    <submittedName>
        <fullName evidence="8">Outer membrane protein OmpA-like peptidoglycan-associated protein</fullName>
    </submittedName>
</protein>
<dbReference type="InterPro" id="IPR006665">
    <property type="entry name" value="OmpA-like"/>
</dbReference>
<feature type="signal peptide" evidence="6">
    <location>
        <begin position="1"/>
        <end position="33"/>
    </location>
</feature>
<gene>
    <name evidence="8" type="ORF">EV190_11643</name>
</gene>